<dbReference type="Gene3D" id="2.40.160.210">
    <property type="entry name" value="Acyl-CoA thioesterase, double hotdog domain"/>
    <property type="match status" value="1"/>
</dbReference>
<evidence type="ECO:0000259" key="3">
    <source>
        <dbReference type="Pfam" id="PF20789"/>
    </source>
</evidence>
<dbReference type="CDD" id="cd03444">
    <property type="entry name" value="Thioesterase_II_repeat1"/>
    <property type="match status" value="1"/>
</dbReference>
<dbReference type="AlphaFoldDB" id="A0AAJ0CSR8"/>
<comment type="similarity">
    <text evidence="1">Belongs to the C/M/P thioester hydrolase family.</text>
</comment>
<protein>
    <recommendedName>
        <fullName evidence="3">Acyl-CoA thioesterase-like C-terminal domain-containing protein</fullName>
    </recommendedName>
</protein>
<dbReference type="InterPro" id="IPR049450">
    <property type="entry name" value="ACOT8-like_C"/>
</dbReference>
<dbReference type="GO" id="GO:0009062">
    <property type="term" value="P:fatty acid catabolic process"/>
    <property type="evidence" value="ECO:0007669"/>
    <property type="project" value="TreeGrafter"/>
</dbReference>
<dbReference type="InterPro" id="IPR042171">
    <property type="entry name" value="Acyl-CoA_hotdog"/>
</dbReference>
<gene>
    <name evidence="4" type="ORF">QQS21_003719</name>
</gene>
<dbReference type="GO" id="GO:0005782">
    <property type="term" value="C:peroxisomal matrix"/>
    <property type="evidence" value="ECO:0007669"/>
    <property type="project" value="UniProtKB-SubCell"/>
</dbReference>
<evidence type="ECO:0000313" key="5">
    <source>
        <dbReference type="Proteomes" id="UP001251528"/>
    </source>
</evidence>
<evidence type="ECO:0000256" key="1">
    <source>
        <dbReference type="ARBA" id="ARBA00006538"/>
    </source>
</evidence>
<dbReference type="InterPro" id="IPR029069">
    <property type="entry name" value="HotDog_dom_sf"/>
</dbReference>
<evidence type="ECO:0000313" key="4">
    <source>
        <dbReference type="EMBL" id="KAK2605879.1"/>
    </source>
</evidence>
<accession>A0AAJ0CSR8</accession>
<feature type="region of interest" description="Disordered" evidence="2">
    <location>
        <begin position="157"/>
        <end position="178"/>
    </location>
</feature>
<dbReference type="GO" id="GO:0047617">
    <property type="term" value="F:fatty acyl-CoA hydrolase activity"/>
    <property type="evidence" value="ECO:0007669"/>
    <property type="project" value="InterPro"/>
</dbReference>
<evidence type="ECO:0000256" key="2">
    <source>
        <dbReference type="SAM" id="MobiDB-lite"/>
    </source>
</evidence>
<feature type="domain" description="Acyl-CoA thioesterase-like C-terminal" evidence="3">
    <location>
        <begin position="318"/>
        <end position="380"/>
    </location>
</feature>
<dbReference type="Pfam" id="PF20789">
    <property type="entry name" value="4HBT_3C"/>
    <property type="match status" value="1"/>
</dbReference>
<dbReference type="SUPFAM" id="SSF54637">
    <property type="entry name" value="Thioesterase/thiol ester dehydrase-isomerase"/>
    <property type="match status" value="2"/>
</dbReference>
<dbReference type="Proteomes" id="UP001251528">
    <property type="component" value="Unassembled WGS sequence"/>
</dbReference>
<comment type="caution">
    <text evidence="4">The sequence shown here is derived from an EMBL/GenBank/DDBJ whole genome shotgun (WGS) entry which is preliminary data.</text>
</comment>
<dbReference type="GO" id="GO:0006637">
    <property type="term" value="P:acyl-CoA metabolic process"/>
    <property type="evidence" value="ECO:0007669"/>
    <property type="project" value="InterPro"/>
</dbReference>
<dbReference type="PANTHER" id="PTHR11066:SF64">
    <property type="entry name" value="ACYL-COA THIOESTERASE (AFU_ORTHOLOGUE AFUA_1G12060)"/>
    <property type="match status" value="1"/>
</dbReference>
<keyword evidence="5" id="KW-1185">Reference proteome</keyword>
<organism evidence="4 5">
    <name type="scientific">Conoideocrella luteorostrata</name>
    <dbReference type="NCBI Taxonomy" id="1105319"/>
    <lineage>
        <taxon>Eukaryota</taxon>
        <taxon>Fungi</taxon>
        <taxon>Dikarya</taxon>
        <taxon>Ascomycota</taxon>
        <taxon>Pezizomycotina</taxon>
        <taxon>Sordariomycetes</taxon>
        <taxon>Hypocreomycetidae</taxon>
        <taxon>Hypocreales</taxon>
        <taxon>Clavicipitaceae</taxon>
        <taxon>Conoideocrella</taxon>
    </lineage>
</organism>
<sequence length="394" mass="44068">MVEFKGSFVEARAKAIAAYREWPRMGFNEFMELVHIPEEVCKRGQEVKCFMSRQPAWIPGNELPWKVLFENLKKPPRRRHTGLGVFGGCVYAQASLAAARAVEEEERQQAAASGNIKSMPGIHSIQGIFTIPGVNDRPFVFDVSKIITARTFLGRRVDARQPKQPSSNPTGPFPNSDANLPLNDICFSSITTFKRPTEGADDIQSPISAQQRYASILSQRAPDQWEPAPQSDIDTITYLFPGAGHGAFPILDMYKVDMSAYNEDKEVTDRRQLILYRPLNPISKDDINGHIVCHAFEADRNGIIMLGNHIGYGFNMGIAASLSYSFYVHTNPEDAVMDGVGWWIQEINWPRVSAGRCMMECKIWSPEGKHVASVYQDGMIVPWKGPIAVKSSKM</sequence>
<dbReference type="InterPro" id="IPR003703">
    <property type="entry name" value="Acyl_CoA_thio"/>
</dbReference>
<proteinExistence type="inferred from homology"/>
<dbReference type="EMBL" id="JASWJB010000050">
    <property type="protein sequence ID" value="KAK2605879.1"/>
    <property type="molecule type" value="Genomic_DNA"/>
</dbReference>
<dbReference type="PANTHER" id="PTHR11066">
    <property type="entry name" value="ACYL-COA THIOESTERASE"/>
    <property type="match status" value="1"/>
</dbReference>
<name>A0AAJ0CSR8_9HYPO</name>
<reference evidence="4" key="1">
    <citation type="submission" date="2023-06" db="EMBL/GenBank/DDBJ databases">
        <title>Conoideocrella luteorostrata (Hypocreales: Clavicipitaceae), a potential biocontrol fungus for elongate hemlock scale in United States Christmas tree production areas.</title>
        <authorList>
            <person name="Barrett H."/>
            <person name="Lovett B."/>
            <person name="Macias A.M."/>
            <person name="Stajich J.E."/>
            <person name="Kasson M.T."/>
        </authorList>
    </citation>
    <scope>NUCLEOTIDE SEQUENCE</scope>
    <source>
        <strain evidence="4">ARSEF 14590</strain>
    </source>
</reference>